<evidence type="ECO:0000313" key="3">
    <source>
        <dbReference type="EMBL" id="GHI14133.1"/>
    </source>
</evidence>
<protein>
    <recommendedName>
        <fullName evidence="5">Integral membrane protein</fullName>
    </recommendedName>
</protein>
<evidence type="ECO:0000256" key="2">
    <source>
        <dbReference type="SAM" id="Phobius"/>
    </source>
</evidence>
<proteinExistence type="predicted"/>
<accession>A0ABQ3NMY7</accession>
<keyword evidence="2" id="KW-0812">Transmembrane</keyword>
<feature type="region of interest" description="Disordered" evidence="1">
    <location>
        <begin position="1"/>
        <end position="23"/>
    </location>
</feature>
<dbReference type="Proteomes" id="UP000660554">
    <property type="component" value="Unassembled WGS sequence"/>
</dbReference>
<keyword evidence="4" id="KW-1185">Reference proteome</keyword>
<evidence type="ECO:0000256" key="1">
    <source>
        <dbReference type="SAM" id="MobiDB-lite"/>
    </source>
</evidence>
<reference evidence="4" key="1">
    <citation type="submission" date="2020-09" db="EMBL/GenBank/DDBJ databases">
        <title>Whole genome shotgun sequence of Streptomyces cinnamonensis NBRC 15873.</title>
        <authorList>
            <person name="Komaki H."/>
            <person name="Tamura T."/>
        </authorList>
    </citation>
    <scope>NUCLEOTIDE SEQUENCE [LARGE SCALE GENOMIC DNA]</scope>
    <source>
        <strain evidence="4">NBRC 15873</strain>
    </source>
</reference>
<sequence>MTADAQGPDTPDTATAVPARSEEQRQAGRVEGWSIAWMLLAMAVWGWFLFLMLADYGPEYGGRPECRGPLVGPLSEDRSCRDALREWPALLGILALAVIATVVAAATTVYAKVLTRLSGREWPGARPQE</sequence>
<gene>
    <name evidence="3" type="ORF">Scinn_35960</name>
</gene>
<evidence type="ECO:0000313" key="4">
    <source>
        <dbReference type="Proteomes" id="UP000660554"/>
    </source>
</evidence>
<dbReference type="RefSeq" id="WP_191870053.1">
    <property type="nucleotide sequence ID" value="NZ_BMRU01000056.1"/>
</dbReference>
<feature type="transmembrane region" description="Helical" evidence="2">
    <location>
        <begin position="35"/>
        <end position="54"/>
    </location>
</feature>
<dbReference type="GeneID" id="86952429"/>
<dbReference type="EMBL" id="BNDV01000008">
    <property type="protein sequence ID" value="GHI14133.1"/>
    <property type="molecule type" value="Genomic_DNA"/>
</dbReference>
<keyword evidence="2" id="KW-1133">Transmembrane helix</keyword>
<name>A0ABQ3NMY7_STRVG</name>
<keyword evidence="2" id="KW-0472">Membrane</keyword>
<evidence type="ECO:0008006" key="5">
    <source>
        <dbReference type="Google" id="ProtNLM"/>
    </source>
</evidence>
<comment type="caution">
    <text evidence="3">The sequence shown here is derived from an EMBL/GenBank/DDBJ whole genome shotgun (WGS) entry which is preliminary data.</text>
</comment>
<organism evidence="3 4">
    <name type="scientific">Streptomyces virginiae</name>
    <name type="common">Streptomyces cinnamonensis</name>
    <dbReference type="NCBI Taxonomy" id="1961"/>
    <lineage>
        <taxon>Bacteria</taxon>
        <taxon>Bacillati</taxon>
        <taxon>Actinomycetota</taxon>
        <taxon>Actinomycetes</taxon>
        <taxon>Kitasatosporales</taxon>
        <taxon>Streptomycetaceae</taxon>
        <taxon>Streptomyces</taxon>
    </lineage>
</organism>
<feature type="transmembrane region" description="Helical" evidence="2">
    <location>
        <begin position="89"/>
        <end position="111"/>
    </location>
</feature>